<name>A0ABS8TB37_DATST</name>
<dbReference type="InterPro" id="IPR036537">
    <property type="entry name" value="Adaptor_Cbl_N_dom_sf"/>
</dbReference>
<proteinExistence type="predicted"/>
<comment type="caution">
    <text evidence="2">The sequence shown here is derived from an EMBL/GenBank/DDBJ whole genome shotgun (WGS) entry which is preliminary data.</text>
</comment>
<dbReference type="Gene3D" id="1.20.930.20">
    <property type="entry name" value="Adaptor protein Cbl, N-terminal domain"/>
    <property type="match status" value="1"/>
</dbReference>
<dbReference type="PANTHER" id="PTHR45958:SF15">
    <property type="entry name" value="RING-TYPE E3 UBIQUITIN TRANSFERASE"/>
    <property type="match status" value="1"/>
</dbReference>
<sequence length="181" mass="20477">MVMVELVPIGTILAVISSQVMKIALAANDVLFEKESFKVLGNYLLDIERVLKELQLQKLNDSPAARQALESLEADLKKANNLVEKYKNRACFYLLVKCSRGGNRLQNEMQRANFEASQSRLQIVNKLNQGLSNQIYDQEFANNILKEIARAAGVPVEPAEITKELDNFKKEKEEATYQKES</sequence>
<accession>A0ABS8TB37</accession>
<feature type="coiled-coil region" evidence="1">
    <location>
        <begin position="62"/>
        <end position="89"/>
    </location>
</feature>
<reference evidence="2 3" key="1">
    <citation type="journal article" date="2021" name="BMC Genomics">
        <title>Datura genome reveals duplications of psychoactive alkaloid biosynthetic genes and high mutation rate following tissue culture.</title>
        <authorList>
            <person name="Rajewski A."/>
            <person name="Carter-House D."/>
            <person name="Stajich J."/>
            <person name="Litt A."/>
        </authorList>
    </citation>
    <scope>NUCLEOTIDE SEQUENCE [LARGE SCALE GENOMIC DNA]</scope>
    <source>
        <strain evidence="2">AR-01</strain>
    </source>
</reference>
<evidence type="ECO:0000313" key="3">
    <source>
        <dbReference type="Proteomes" id="UP000823775"/>
    </source>
</evidence>
<evidence type="ECO:0000313" key="2">
    <source>
        <dbReference type="EMBL" id="MCD7467799.1"/>
    </source>
</evidence>
<dbReference type="EMBL" id="JACEIK010001270">
    <property type="protein sequence ID" value="MCD7467799.1"/>
    <property type="molecule type" value="Genomic_DNA"/>
</dbReference>
<protein>
    <submittedName>
        <fullName evidence="2">Uncharacterized protein</fullName>
    </submittedName>
</protein>
<organism evidence="2 3">
    <name type="scientific">Datura stramonium</name>
    <name type="common">Jimsonweed</name>
    <name type="synonym">Common thornapple</name>
    <dbReference type="NCBI Taxonomy" id="4076"/>
    <lineage>
        <taxon>Eukaryota</taxon>
        <taxon>Viridiplantae</taxon>
        <taxon>Streptophyta</taxon>
        <taxon>Embryophyta</taxon>
        <taxon>Tracheophyta</taxon>
        <taxon>Spermatophyta</taxon>
        <taxon>Magnoliopsida</taxon>
        <taxon>eudicotyledons</taxon>
        <taxon>Gunneridae</taxon>
        <taxon>Pentapetalae</taxon>
        <taxon>asterids</taxon>
        <taxon>lamiids</taxon>
        <taxon>Solanales</taxon>
        <taxon>Solanaceae</taxon>
        <taxon>Solanoideae</taxon>
        <taxon>Datureae</taxon>
        <taxon>Datura</taxon>
    </lineage>
</organism>
<dbReference type="Proteomes" id="UP000823775">
    <property type="component" value="Unassembled WGS sequence"/>
</dbReference>
<keyword evidence="1" id="KW-0175">Coiled coil</keyword>
<dbReference type="PANTHER" id="PTHR45958">
    <property type="entry name" value="RING-TYPE E3 UBIQUITIN TRANSFERASE"/>
    <property type="match status" value="1"/>
</dbReference>
<keyword evidence="3" id="KW-1185">Reference proteome</keyword>
<evidence type="ECO:0000256" key="1">
    <source>
        <dbReference type="SAM" id="Coils"/>
    </source>
</evidence>
<dbReference type="InterPro" id="IPR052608">
    <property type="entry name" value="U-box_domain_protein"/>
</dbReference>
<gene>
    <name evidence="2" type="ORF">HAX54_005431</name>
</gene>